<evidence type="ECO:0000259" key="3">
    <source>
        <dbReference type="Pfam" id="PF23559"/>
    </source>
</evidence>
<dbReference type="Gene3D" id="3.80.10.10">
    <property type="entry name" value="Ribonuclease Inhibitor"/>
    <property type="match status" value="1"/>
</dbReference>
<dbReference type="Pfam" id="PF23559">
    <property type="entry name" value="WHD_DRP"/>
    <property type="match status" value="1"/>
</dbReference>
<keyword evidence="1" id="KW-0677">Repeat</keyword>
<dbReference type="EMBL" id="JACEFO010000191">
    <property type="protein sequence ID" value="KAF8776477.1"/>
    <property type="molecule type" value="Genomic_DNA"/>
</dbReference>
<dbReference type="PANTHER" id="PTHR23155">
    <property type="entry name" value="DISEASE RESISTANCE PROTEIN RP"/>
    <property type="match status" value="1"/>
</dbReference>
<evidence type="ECO:0000256" key="2">
    <source>
        <dbReference type="ARBA" id="ARBA00022821"/>
    </source>
</evidence>
<dbReference type="SUPFAM" id="SSF52540">
    <property type="entry name" value="P-loop containing nucleoside triphosphate hydrolases"/>
    <property type="match status" value="1"/>
</dbReference>
<dbReference type="AlphaFoldDB" id="A0A835FVC9"/>
<evidence type="ECO:0000313" key="6">
    <source>
        <dbReference type="Proteomes" id="UP000636709"/>
    </source>
</evidence>
<dbReference type="OrthoDB" id="687531at2759"/>
<dbReference type="InterPro" id="IPR058922">
    <property type="entry name" value="WHD_DRP"/>
</dbReference>
<feature type="domain" description="Disease resistance protein winged helix" evidence="3">
    <location>
        <begin position="72"/>
        <end position="144"/>
    </location>
</feature>
<dbReference type="Gene3D" id="1.10.10.10">
    <property type="entry name" value="Winged helix-like DNA-binding domain superfamily/Winged helix DNA-binding domain"/>
    <property type="match status" value="1"/>
</dbReference>
<proteinExistence type="predicted"/>
<dbReference type="Gene3D" id="1.10.8.430">
    <property type="entry name" value="Helical domain of apoptotic protease-activating factors"/>
    <property type="match status" value="1"/>
</dbReference>
<reference evidence="5" key="1">
    <citation type="submission" date="2020-07" db="EMBL/GenBank/DDBJ databases">
        <title>Genome sequence and genetic diversity analysis of an under-domesticated orphan crop, white fonio (Digitaria exilis).</title>
        <authorList>
            <person name="Bennetzen J.L."/>
            <person name="Chen S."/>
            <person name="Ma X."/>
            <person name="Wang X."/>
            <person name="Yssel A.E.J."/>
            <person name="Chaluvadi S.R."/>
            <person name="Johnson M."/>
            <person name="Gangashetty P."/>
            <person name="Hamidou F."/>
            <person name="Sanogo M.D."/>
            <person name="Zwaenepoel A."/>
            <person name="Wallace J."/>
            <person name="Van De Peer Y."/>
            <person name="Van Deynze A."/>
        </authorList>
    </citation>
    <scope>NUCLEOTIDE SEQUENCE</scope>
    <source>
        <tissue evidence="5">Leaves</tissue>
    </source>
</reference>
<dbReference type="GO" id="GO:0002758">
    <property type="term" value="P:innate immune response-activating signaling pathway"/>
    <property type="evidence" value="ECO:0007669"/>
    <property type="project" value="UniProtKB-ARBA"/>
</dbReference>
<evidence type="ECO:0000259" key="4">
    <source>
        <dbReference type="Pfam" id="PF23598"/>
    </source>
</evidence>
<dbReference type="Proteomes" id="UP000636709">
    <property type="component" value="Unassembled WGS sequence"/>
</dbReference>
<comment type="caution">
    <text evidence="5">The sequence shown here is derived from an EMBL/GenBank/DDBJ whole genome shotgun (WGS) entry which is preliminary data.</text>
</comment>
<keyword evidence="2" id="KW-0611">Plant defense</keyword>
<keyword evidence="6" id="KW-1185">Reference proteome</keyword>
<dbReference type="InterPro" id="IPR032675">
    <property type="entry name" value="LRR_dom_sf"/>
</dbReference>
<protein>
    <recommendedName>
        <fullName evidence="7">NB-ARC domain-containing protein</fullName>
    </recommendedName>
</protein>
<dbReference type="Pfam" id="PF23598">
    <property type="entry name" value="LRR_14"/>
    <property type="match status" value="2"/>
</dbReference>
<accession>A0A835FVC9</accession>
<dbReference type="InterPro" id="IPR027417">
    <property type="entry name" value="P-loop_NTPase"/>
</dbReference>
<sequence>MKKCKGLPLAIVTIGGFLAKQPKTPIEWKKLNSHISAEFEMNQGLGNIKNVLKKSYDGLPYHLKPCFLYLSIFPEDHIIKRDRLVRRWIAEGYSTEVPGKSLTEIADSHFMELIDRSMILPNKRTYFSRKKIDSCQVHDLMREISISKAAEENLIFRLEEGCSSNRNGRVRHLSISANWKGDQGDFENTVDVSRIRSLTVFGKWRPFFISDKMTFLRVLDLQDTKDLCNHHLEHIEKFLHLRYLSLKGCRGIYRLPDSVGNMRHLQTLDLRFTRITMLPNTIIKLKQLQYLCIGGLRNDHAYFLGRFPSKCAALCIPRATWMELDMEASHGRCAKFWNLARPFYAISSISVPRGAGNMKALHTLGTVDIGRSGNSLKEIEKITGLRKLEVVGINKKNCHGFFSTLKVLSRLESLTVFPHCGDDLCGLLDDVPSPPNNLRSLTLRGNLVKLPAWITTIQNLVKLCLEYTKLLDSDGIMQMLGNLPHLAILGLWIYTFDVEGLRLHFLPEAFPSLVALYLSSKQGCTNGDEIASRKNVKSVEFSKGAVPKLEMLEFSDYSDEIINVGLFSGLTSLPNLKKFQLIGSSEGNEALVEDLRAQLSQNPNRPVLMMKW</sequence>
<feature type="domain" description="Disease resistance R13L4/SHOC-2-like LRR" evidence="4">
    <location>
        <begin position="195"/>
        <end position="294"/>
    </location>
</feature>
<dbReference type="FunFam" id="1.10.10.10:FF:000322">
    <property type="entry name" value="Probable disease resistance protein At1g63360"/>
    <property type="match status" value="1"/>
</dbReference>
<dbReference type="InterPro" id="IPR042197">
    <property type="entry name" value="Apaf_helical"/>
</dbReference>
<gene>
    <name evidence="5" type="ORF">HU200_003182</name>
</gene>
<dbReference type="SUPFAM" id="SSF52047">
    <property type="entry name" value="RNI-like"/>
    <property type="match status" value="1"/>
</dbReference>
<dbReference type="PANTHER" id="PTHR23155:SF1114">
    <property type="entry name" value="OS02G0475500 PROTEIN"/>
    <property type="match status" value="1"/>
</dbReference>
<dbReference type="GO" id="GO:0043531">
    <property type="term" value="F:ADP binding"/>
    <property type="evidence" value="ECO:0007669"/>
    <property type="project" value="InterPro"/>
</dbReference>
<evidence type="ECO:0000313" key="5">
    <source>
        <dbReference type="EMBL" id="KAF8776477.1"/>
    </source>
</evidence>
<feature type="domain" description="Disease resistance R13L4/SHOC-2-like LRR" evidence="4">
    <location>
        <begin position="348"/>
        <end position="607"/>
    </location>
</feature>
<dbReference type="GO" id="GO:0009626">
    <property type="term" value="P:plant-type hypersensitive response"/>
    <property type="evidence" value="ECO:0007669"/>
    <property type="project" value="UniProtKB-ARBA"/>
</dbReference>
<evidence type="ECO:0000256" key="1">
    <source>
        <dbReference type="ARBA" id="ARBA00022737"/>
    </source>
</evidence>
<dbReference type="GO" id="GO:0042742">
    <property type="term" value="P:defense response to bacterium"/>
    <property type="evidence" value="ECO:0007669"/>
    <property type="project" value="UniProtKB-ARBA"/>
</dbReference>
<name>A0A835FVC9_9POAL</name>
<dbReference type="InterPro" id="IPR036388">
    <property type="entry name" value="WH-like_DNA-bd_sf"/>
</dbReference>
<evidence type="ECO:0008006" key="7">
    <source>
        <dbReference type="Google" id="ProtNLM"/>
    </source>
</evidence>
<organism evidence="5 6">
    <name type="scientific">Digitaria exilis</name>
    <dbReference type="NCBI Taxonomy" id="1010633"/>
    <lineage>
        <taxon>Eukaryota</taxon>
        <taxon>Viridiplantae</taxon>
        <taxon>Streptophyta</taxon>
        <taxon>Embryophyta</taxon>
        <taxon>Tracheophyta</taxon>
        <taxon>Spermatophyta</taxon>
        <taxon>Magnoliopsida</taxon>
        <taxon>Liliopsida</taxon>
        <taxon>Poales</taxon>
        <taxon>Poaceae</taxon>
        <taxon>PACMAD clade</taxon>
        <taxon>Panicoideae</taxon>
        <taxon>Panicodae</taxon>
        <taxon>Paniceae</taxon>
        <taxon>Anthephorinae</taxon>
        <taxon>Digitaria</taxon>
    </lineage>
</organism>
<dbReference type="InterPro" id="IPR055414">
    <property type="entry name" value="LRR_R13L4/SHOC2-like"/>
</dbReference>
<dbReference type="InterPro" id="IPR044974">
    <property type="entry name" value="Disease_R_plants"/>
</dbReference>